<dbReference type="Gene3D" id="3.40.50.2300">
    <property type="match status" value="2"/>
</dbReference>
<sequence length="345" mass="37818">MKPLKWFTVLIFLFLIACSANDSNNDKSMEEMKLQTDEEKVYVGFAIDTLKEDRWYRDKEFVEKKVTELGGNIKTLAANGNQDVQIEQVKLLINEGIDVLIIVPSNSEAASKATKLAQESGVKVIAYDKLILGTPLDYYVSFDNEKVGEIQAQIVLDQIDEGNFAYIGGSETDNNAHLVRDGAMSILQPLIDSGKINLVYDEFTKDWSKDIAEENINKFLSSNTVTIDGIVTAYDGLAEGALAALGEQAGHIPISGQDAELNAIKRIIDGTQTGTVYKPIEALANQASILAMDIASGKDISTNATVNNGNMDVPTILLEPVQVTKENINETIIESGHYTEEEVYN</sequence>
<accession>A0A1H9VED0</accession>
<feature type="chain" id="PRO_5039426748" evidence="3">
    <location>
        <begin position="23"/>
        <end position="345"/>
    </location>
</feature>
<evidence type="ECO:0000259" key="4">
    <source>
        <dbReference type="Pfam" id="PF13407"/>
    </source>
</evidence>
<evidence type="ECO:0000313" key="6">
    <source>
        <dbReference type="Proteomes" id="UP000199687"/>
    </source>
</evidence>
<dbReference type="OrthoDB" id="9769193at2"/>
<keyword evidence="6" id="KW-1185">Reference proteome</keyword>
<protein>
    <submittedName>
        <fullName evidence="5">Xylose-binding protein</fullName>
    </submittedName>
</protein>
<feature type="signal peptide" evidence="3">
    <location>
        <begin position="1"/>
        <end position="22"/>
    </location>
</feature>
<dbReference type="PANTHER" id="PTHR30036">
    <property type="entry name" value="D-XYLOSE-BINDING PERIPLASMIC PROTEIN"/>
    <property type="match status" value="1"/>
</dbReference>
<dbReference type="InterPro" id="IPR028082">
    <property type="entry name" value="Peripla_BP_I"/>
</dbReference>
<dbReference type="RefSeq" id="WP_089743694.1">
    <property type="nucleotide sequence ID" value="NZ_FOGL01000023.1"/>
</dbReference>
<evidence type="ECO:0000256" key="3">
    <source>
        <dbReference type="SAM" id="SignalP"/>
    </source>
</evidence>
<reference evidence="5 6" key="1">
    <citation type="submission" date="2016-10" db="EMBL/GenBank/DDBJ databases">
        <authorList>
            <person name="de Groot N.N."/>
        </authorList>
    </citation>
    <scope>NUCLEOTIDE SEQUENCE [LARGE SCALE GENOMIC DNA]</scope>
    <source>
        <strain evidence="5 6">CGMCC 1.7727</strain>
    </source>
</reference>
<dbReference type="InterPro" id="IPR025997">
    <property type="entry name" value="SBP_2_dom"/>
</dbReference>
<dbReference type="PANTHER" id="PTHR30036:SF1">
    <property type="entry name" value="D-XYLOSE-BINDING PERIPLASMIC PROTEIN"/>
    <property type="match status" value="1"/>
</dbReference>
<evidence type="ECO:0000313" key="5">
    <source>
        <dbReference type="EMBL" id="SES20035.1"/>
    </source>
</evidence>
<dbReference type="AlphaFoldDB" id="A0A1H9VED0"/>
<dbReference type="PROSITE" id="PS51257">
    <property type="entry name" value="PROKAR_LIPOPROTEIN"/>
    <property type="match status" value="1"/>
</dbReference>
<dbReference type="GO" id="GO:0030288">
    <property type="term" value="C:outer membrane-bounded periplasmic space"/>
    <property type="evidence" value="ECO:0007669"/>
    <property type="project" value="TreeGrafter"/>
</dbReference>
<dbReference type="SUPFAM" id="SSF53822">
    <property type="entry name" value="Periplasmic binding protein-like I"/>
    <property type="match status" value="1"/>
</dbReference>
<evidence type="ECO:0000256" key="1">
    <source>
        <dbReference type="ARBA" id="ARBA00004196"/>
    </source>
</evidence>
<feature type="domain" description="Periplasmic binding protein" evidence="4">
    <location>
        <begin position="43"/>
        <end position="298"/>
    </location>
</feature>
<evidence type="ECO:0000256" key="2">
    <source>
        <dbReference type="ARBA" id="ARBA00022729"/>
    </source>
</evidence>
<comment type="subcellular location">
    <subcellularLocation>
        <location evidence="1">Cell envelope</location>
    </subcellularLocation>
</comment>
<dbReference type="Pfam" id="PF13407">
    <property type="entry name" value="Peripla_BP_4"/>
    <property type="match status" value="1"/>
</dbReference>
<dbReference type="InterPro" id="IPR050555">
    <property type="entry name" value="Bact_Solute-Bind_Prot2"/>
</dbReference>
<name>A0A1H9VED0_9BACI</name>
<dbReference type="GO" id="GO:0030246">
    <property type="term" value="F:carbohydrate binding"/>
    <property type="evidence" value="ECO:0007669"/>
    <property type="project" value="TreeGrafter"/>
</dbReference>
<proteinExistence type="predicted"/>
<dbReference type="STRING" id="531814.SAMN04487944_12335"/>
<gene>
    <name evidence="5" type="ORF">SAMN04487944_12335</name>
</gene>
<organism evidence="5 6">
    <name type="scientific">Gracilibacillus ureilyticus</name>
    <dbReference type="NCBI Taxonomy" id="531814"/>
    <lineage>
        <taxon>Bacteria</taxon>
        <taxon>Bacillati</taxon>
        <taxon>Bacillota</taxon>
        <taxon>Bacilli</taxon>
        <taxon>Bacillales</taxon>
        <taxon>Bacillaceae</taxon>
        <taxon>Gracilibacillus</taxon>
    </lineage>
</organism>
<keyword evidence="2 3" id="KW-0732">Signal</keyword>
<dbReference type="Proteomes" id="UP000199687">
    <property type="component" value="Unassembled WGS sequence"/>
</dbReference>
<dbReference type="EMBL" id="FOGL01000023">
    <property type="protein sequence ID" value="SES20035.1"/>
    <property type="molecule type" value="Genomic_DNA"/>
</dbReference>